<evidence type="ECO:0008006" key="3">
    <source>
        <dbReference type="Google" id="ProtNLM"/>
    </source>
</evidence>
<proteinExistence type="predicted"/>
<reference evidence="1 2" key="1">
    <citation type="submission" date="2022-10" db="EMBL/GenBank/DDBJ databases">
        <title>Chitinophaga nivalis PC15 sp. nov., isolated from Pyeongchang county, South Korea.</title>
        <authorList>
            <person name="Trinh H.N."/>
        </authorList>
    </citation>
    <scope>NUCLEOTIDE SEQUENCE [LARGE SCALE GENOMIC DNA]</scope>
    <source>
        <strain evidence="1 2">PC14</strain>
    </source>
</reference>
<dbReference type="RefSeq" id="WP_264729956.1">
    <property type="nucleotide sequence ID" value="NZ_JAPDNR010000001.1"/>
</dbReference>
<sequence length="64" mass="6835">MKMKTAISLSRNALKKINGGTSAENVACGTGKCWNPLGGNTCFKIQGCKCTFRLEAAARRCVPQ</sequence>
<evidence type="ECO:0000313" key="1">
    <source>
        <dbReference type="EMBL" id="MCW3484377.1"/>
    </source>
</evidence>
<keyword evidence="2" id="KW-1185">Reference proteome</keyword>
<name>A0ABT3IK92_9BACT</name>
<evidence type="ECO:0000313" key="2">
    <source>
        <dbReference type="Proteomes" id="UP001207742"/>
    </source>
</evidence>
<dbReference type="Proteomes" id="UP001207742">
    <property type="component" value="Unassembled WGS sequence"/>
</dbReference>
<organism evidence="1 2">
    <name type="scientific">Chitinophaga nivalis</name>
    <dbReference type="NCBI Taxonomy" id="2991709"/>
    <lineage>
        <taxon>Bacteria</taxon>
        <taxon>Pseudomonadati</taxon>
        <taxon>Bacteroidota</taxon>
        <taxon>Chitinophagia</taxon>
        <taxon>Chitinophagales</taxon>
        <taxon>Chitinophagaceae</taxon>
        <taxon>Chitinophaga</taxon>
    </lineage>
</organism>
<gene>
    <name evidence="1" type="ORF">OL497_10760</name>
</gene>
<dbReference type="EMBL" id="JAPDNS010000001">
    <property type="protein sequence ID" value="MCW3484377.1"/>
    <property type="molecule type" value="Genomic_DNA"/>
</dbReference>
<comment type="caution">
    <text evidence="1">The sequence shown here is derived from an EMBL/GenBank/DDBJ whole genome shotgun (WGS) entry which is preliminary data.</text>
</comment>
<accession>A0ABT3IK92</accession>
<protein>
    <recommendedName>
        <fullName evidence="3">Bacteriocin</fullName>
    </recommendedName>
</protein>